<dbReference type="RefSeq" id="WP_139385147.1">
    <property type="nucleotide sequence ID" value="NZ_FUYM01000010.1"/>
</dbReference>
<evidence type="ECO:0000259" key="1">
    <source>
        <dbReference type="Pfam" id="PF01979"/>
    </source>
</evidence>
<dbReference type="SUPFAM" id="SSF51556">
    <property type="entry name" value="Metallo-dependent hydrolases"/>
    <property type="match status" value="1"/>
</dbReference>
<dbReference type="Proteomes" id="UP000189818">
    <property type="component" value="Unassembled WGS sequence"/>
</dbReference>
<reference evidence="3" key="1">
    <citation type="submission" date="2017-02" db="EMBL/GenBank/DDBJ databases">
        <authorList>
            <person name="Varghese N."/>
            <person name="Submissions S."/>
        </authorList>
    </citation>
    <scope>NUCLEOTIDE SEQUENCE [LARGE SCALE GENOMIC DNA]</scope>
    <source>
        <strain evidence="3">UM2</strain>
    </source>
</reference>
<accession>A0A1T5FST4</accession>
<protein>
    <submittedName>
        <fullName evidence="2">Imidazolonepropionase</fullName>
    </submittedName>
</protein>
<dbReference type="InterPro" id="IPR051781">
    <property type="entry name" value="Metallo-dep_Hydrolase"/>
</dbReference>
<dbReference type="InterPro" id="IPR011059">
    <property type="entry name" value="Metal-dep_hydrolase_composite"/>
</dbReference>
<dbReference type="PANTHER" id="PTHR43135">
    <property type="entry name" value="ALPHA-D-RIBOSE 1-METHYLPHOSPHONATE 5-TRIPHOSPHATE DIPHOSPHATASE"/>
    <property type="match status" value="1"/>
</dbReference>
<organism evidence="2 3">
    <name type="scientific">Rhizorhabdus histidinilytica</name>
    <dbReference type="NCBI Taxonomy" id="439228"/>
    <lineage>
        <taxon>Bacteria</taxon>
        <taxon>Pseudomonadati</taxon>
        <taxon>Pseudomonadota</taxon>
        <taxon>Alphaproteobacteria</taxon>
        <taxon>Sphingomonadales</taxon>
        <taxon>Sphingomonadaceae</taxon>
        <taxon>Rhizorhabdus</taxon>
    </lineage>
</organism>
<gene>
    <name evidence="2" type="ORF">SAMN06295920_110186</name>
</gene>
<evidence type="ECO:0000313" key="2">
    <source>
        <dbReference type="EMBL" id="SKB99187.1"/>
    </source>
</evidence>
<dbReference type="STRING" id="439228.SAMN06295920_110186"/>
<dbReference type="Gene3D" id="3.20.20.140">
    <property type="entry name" value="Metal-dependent hydrolases"/>
    <property type="match status" value="1"/>
</dbReference>
<dbReference type="OrthoDB" id="9765769at2"/>
<dbReference type="Gene3D" id="2.30.40.10">
    <property type="entry name" value="Urease, subunit C, domain 1"/>
    <property type="match status" value="1"/>
</dbReference>
<dbReference type="InterPro" id="IPR057744">
    <property type="entry name" value="OTAase-like"/>
</dbReference>
<dbReference type="CDD" id="cd01299">
    <property type="entry name" value="Met_dep_hydrolase_A"/>
    <property type="match status" value="1"/>
</dbReference>
<dbReference type="InterPro" id="IPR032466">
    <property type="entry name" value="Metal_Hydrolase"/>
</dbReference>
<dbReference type="Pfam" id="PF01979">
    <property type="entry name" value="Amidohydro_1"/>
    <property type="match status" value="1"/>
</dbReference>
<dbReference type="SUPFAM" id="SSF51338">
    <property type="entry name" value="Composite domain of metallo-dependent hydrolases"/>
    <property type="match status" value="1"/>
</dbReference>
<dbReference type="GO" id="GO:0016810">
    <property type="term" value="F:hydrolase activity, acting on carbon-nitrogen (but not peptide) bonds"/>
    <property type="evidence" value="ECO:0007669"/>
    <property type="project" value="InterPro"/>
</dbReference>
<name>A0A1T5FST4_9SPHN</name>
<dbReference type="EMBL" id="FUYM01000010">
    <property type="protein sequence ID" value="SKB99187.1"/>
    <property type="molecule type" value="Genomic_DNA"/>
</dbReference>
<keyword evidence="3" id="KW-1185">Reference proteome</keyword>
<dbReference type="InterPro" id="IPR006680">
    <property type="entry name" value="Amidohydro-rel"/>
</dbReference>
<dbReference type="AlphaFoldDB" id="A0A1T5FST4"/>
<evidence type="ECO:0000313" key="3">
    <source>
        <dbReference type="Proteomes" id="UP000189818"/>
    </source>
</evidence>
<feature type="domain" description="Amidohydrolase-related" evidence="1">
    <location>
        <begin position="60"/>
        <end position="410"/>
    </location>
</feature>
<sequence>MSHHATPYLIENGSLFRAVDGTVEAAPVALCGRIVATGAEALNWAESRSGLVRIDAAGATVMPGLIDAHCHISFDEPASNDELFFHRREGLAAIVAAYNVRKVLRAGVTTMFDADTIFNVSLDLRDAIEGGVTEGPRMRCGGNALFTSVGGTAGLLVPDEGAIGYLKVTRTRDEIVTEIRQQAKRGVDWIKIHVTGLIPRQRAAGEIQVWTIDELRLAADTAHELGLPIVGHCRNASSTRDAARAGFDMILHATNMDDEALAAVCQAQVPIVPTLTFQAVLAEHGDKVGVSAFLQDLFAREIADSSRQLRQAHDAGVPLLCGTESGFSITPYGEWHWRELQVLVEDIGLSPAEALQCATRKAADALRIPEVGTIEPGQCADVIVVEGDVTRDVTLLGRPGGIRHVFKDGVRIDIETPLPERGPLPSWRVSAYSTIAATRRATLGWHEEDR</sequence>
<dbReference type="PANTHER" id="PTHR43135:SF3">
    <property type="entry name" value="ALPHA-D-RIBOSE 1-METHYLPHOSPHONATE 5-TRIPHOSPHATE DIPHOSPHATASE"/>
    <property type="match status" value="1"/>
</dbReference>
<proteinExistence type="predicted"/>